<sequence>MRNVQTTVVGYVLAVFLLFMSFSWQPFDFWILFPVSLFILTIYAWVTTKMDIFTPTTGGILLGVGSGIGLYVLFACGKWFIEASGLPLMDQLQSLYTLVQPTAPLHYVWLFLIIIPGEEWFWRGFLVKRLLVKHTPLKAVFIGTGLYALAHVFAGSILLVLAALIAGFVWAWIYVKTRNLWVAILSHLVFDLFLLLLFPLL</sequence>
<feature type="transmembrane region" description="Helical" evidence="1">
    <location>
        <begin position="30"/>
        <end position="48"/>
    </location>
</feature>
<reference evidence="3" key="1">
    <citation type="submission" date="2024-07" db="EMBL/GenBank/DDBJ databases">
        <title>Identification and characteristics of an arsenic-resistant bacterial isolate, which belongs to a novel species.</title>
        <authorList>
            <person name="Juszczyk A."/>
            <person name="Kowalczyk A."/>
            <person name="Was K."/>
            <person name="Kosowicz W."/>
            <person name="Budzyn A."/>
            <person name="Latowski D."/>
        </authorList>
    </citation>
    <scope>NUCLEOTIDE SEQUENCE</scope>
    <source>
        <strain evidence="3">As8PL</strain>
    </source>
</reference>
<protein>
    <submittedName>
        <fullName evidence="3">Lysostaphin resistance A-like protein</fullName>
    </submittedName>
</protein>
<evidence type="ECO:0000313" key="3">
    <source>
        <dbReference type="EMBL" id="XDI37328.1"/>
    </source>
</evidence>
<dbReference type="AlphaFoldDB" id="A0AB39BUS7"/>
<dbReference type="EMBL" id="CP162551">
    <property type="protein sequence ID" value="XDI37328.1"/>
    <property type="molecule type" value="Genomic_DNA"/>
</dbReference>
<feature type="transmembrane region" description="Helical" evidence="1">
    <location>
        <begin position="107"/>
        <end position="126"/>
    </location>
</feature>
<feature type="transmembrane region" description="Helical" evidence="1">
    <location>
        <begin position="60"/>
        <end position="81"/>
    </location>
</feature>
<dbReference type="GO" id="GO:0080120">
    <property type="term" value="P:CAAX-box protein maturation"/>
    <property type="evidence" value="ECO:0007669"/>
    <property type="project" value="UniProtKB-ARBA"/>
</dbReference>
<evidence type="ECO:0000256" key="1">
    <source>
        <dbReference type="SAM" id="Phobius"/>
    </source>
</evidence>
<dbReference type="GO" id="GO:0004175">
    <property type="term" value="F:endopeptidase activity"/>
    <property type="evidence" value="ECO:0007669"/>
    <property type="project" value="UniProtKB-ARBA"/>
</dbReference>
<dbReference type="InterPro" id="IPR003675">
    <property type="entry name" value="Rce1/LyrA-like_dom"/>
</dbReference>
<organism evidence="3">
    <name type="scientific">Alkalihalophilus sp. As8PL</name>
    <dbReference type="NCBI Taxonomy" id="3237103"/>
    <lineage>
        <taxon>Bacteria</taxon>
        <taxon>Bacillati</taxon>
        <taxon>Bacillota</taxon>
        <taxon>Bacilli</taxon>
        <taxon>Bacillales</taxon>
        <taxon>Bacillaceae</taxon>
        <taxon>Alkalihalophilus</taxon>
    </lineage>
</organism>
<name>A0AB39BUS7_9BACI</name>
<dbReference type="Pfam" id="PF02517">
    <property type="entry name" value="Rce1-like"/>
    <property type="match status" value="1"/>
</dbReference>
<dbReference type="RefSeq" id="WP_368504685.1">
    <property type="nucleotide sequence ID" value="NZ_CP162551.1"/>
</dbReference>
<feature type="transmembrane region" description="Helical" evidence="1">
    <location>
        <begin position="7"/>
        <end position="24"/>
    </location>
</feature>
<keyword evidence="1" id="KW-0472">Membrane</keyword>
<proteinExistence type="predicted"/>
<keyword evidence="1" id="KW-0812">Transmembrane</keyword>
<keyword evidence="1" id="KW-1133">Transmembrane helix</keyword>
<evidence type="ECO:0000259" key="2">
    <source>
        <dbReference type="Pfam" id="PF02517"/>
    </source>
</evidence>
<gene>
    <name evidence="3" type="ORF">AB3N04_03145</name>
</gene>
<feature type="transmembrane region" description="Helical" evidence="1">
    <location>
        <begin position="180"/>
        <end position="200"/>
    </location>
</feature>
<feature type="domain" description="CAAX prenyl protease 2/Lysostaphin resistance protein A-like" evidence="2">
    <location>
        <begin position="104"/>
        <end position="193"/>
    </location>
</feature>
<accession>A0AB39BUS7</accession>
<feature type="transmembrane region" description="Helical" evidence="1">
    <location>
        <begin position="146"/>
        <end position="174"/>
    </location>
</feature>